<evidence type="ECO:0000313" key="13">
    <source>
        <dbReference type="EMBL" id="MDG0792935.1"/>
    </source>
</evidence>
<dbReference type="Pfam" id="PF00535">
    <property type="entry name" value="Glycos_transf_2"/>
    <property type="match status" value="1"/>
</dbReference>
<comment type="pathway">
    <text evidence="8">Carotenoid biosynthesis; staphyloxanthin biosynthesis; staphyloxanthin from farnesyl diphosphate: step 4/5.</text>
</comment>
<comment type="caution">
    <text evidence="13">The sequence shown here is derived from an EMBL/GenBank/DDBJ whole genome shotgun (WGS) entry which is preliminary data.</text>
</comment>
<dbReference type="PANTHER" id="PTHR43646:SF2">
    <property type="entry name" value="GLYCOSYLTRANSFERASE 2-LIKE DOMAIN-CONTAINING PROTEIN"/>
    <property type="match status" value="1"/>
</dbReference>
<proteinExistence type="inferred from homology"/>
<accession>A0A9X4QPQ6</accession>
<dbReference type="AlphaFoldDB" id="A0A9X4QPQ6"/>
<comment type="function">
    <text evidence="7">Catalyzes the glycosylation of 4,4'-diaponeurosporenoate, i.e. the esterification of glucose at the C1'' position with the carboxyl group of 4,4'-diaponeurosporenic acid, to form glycosyl-4,4'-diaponeurosporenoate. This is a step in the biosynthesis of staphyloxanthin, an orange pigment present in most staphylococci strains.</text>
</comment>
<evidence type="ECO:0000256" key="11">
    <source>
        <dbReference type="SAM" id="Phobius"/>
    </source>
</evidence>
<evidence type="ECO:0000256" key="6">
    <source>
        <dbReference type="ARBA" id="ARBA00023136"/>
    </source>
</evidence>
<dbReference type="InterPro" id="IPR029044">
    <property type="entry name" value="Nucleotide-diphossugar_trans"/>
</dbReference>
<keyword evidence="3" id="KW-0328">Glycosyltransferase</keyword>
<comment type="similarity">
    <text evidence="9">Belongs to the glycosyltransferase 2 family. CrtQ subfamily.</text>
</comment>
<evidence type="ECO:0000256" key="3">
    <source>
        <dbReference type="ARBA" id="ARBA00022676"/>
    </source>
</evidence>
<dbReference type="SUPFAM" id="SSF53448">
    <property type="entry name" value="Nucleotide-diphospho-sugar transferases"/>
    <property type="match status" value="1"/>
</dbReference>
<evidence type="ECO:0000259" key="12">
    <source>
        <dbReference type="Pfam" id="PF00535"/>
    </source>
</evidence>
<evidence type="ECO:0000256" key="5">
    <source>
        <dbReference type="ARBA" id="ARBA00022746"/>
    </source>
</evidence>
<dbReference type="EMBL" id="JAPDHZ010000003">
    <property type="protein sequence ID" value="MDG0792935.1"/>
    <property type="molecule type" value="Genomic_DNA"/>
</dbReference>
<keyword evidence="11" id="KW-0812">Transmembrane</keyword>
<dbReference type="GO" id="GO:0016757">
    <property type="term" value="F:glycosyltransferase activity"/>
    <property type="evidence" value="ECO:0007669"/>
    <property type="project" value="UniProtKB-KW"/>
</dbReference>
<keyword evidence="6 11" id="KW-0472">Membrane</keyword>
<feature type="domain" description="Glycosyltransferase 2-like" evidence="12">
    <location>
        <begin position="38"/>
        <end position="195"/>
    </location>
</feature>
<reference evidence="13 14" key="1">
    <citation type="submission" date="2022-10" db="EMBL/GenBank/DDBJ databases">
        <title>Comparative genomic analysis of Cohnella hashimotonis sp. nov., isolated from the International Space Station.</title>
        <authorList>
            <person name="Simpson A."/>
            <person name="Venkateswaran K."/>
        </authorList>
    </citation>
    <scope>NUCLEOTIDE SEQUENCE [LARGE SCALE GENOMIC DNA]</scope>
    <source>
        <strain evidence="13 14">DSM 18997</strain>
    </source>
</reference>
<gene>
    <name evidence="13" type="ORF">OMP38_20190</name>
</gene>
<keyword evidence="4" id="KW-0808">Transferase</keyword>
<keyword evidence="11" id="KW-1133">Transmembrane helix</keyword>
<dbReference type="Gene3D" id="3.90.550.10">
    <property type="entry name" value="Spore Coat Polysaccharide Biosynthesis Protein SpsA, Chain A"/>
    <property type="match status" value="1"/>
</dbReference>
<evidence type="ECO:0000256" key="7">
    <source>
        <dbReference type="ARBA" id="ARBA00037281"/>
    </source>
</evidence>
<evidence type="ECO:0000256" key="4">
    <source>
        <dbReference type="ARBA" id="ARBA00022679"/>
    </source>
</evidence>
<evidence type="ECO:0000313" key="14">
    <source>
        <dbReference type="Proteomes" id="UP001153387"/>
    </source>
</evidence>
<evidence type="ECO:0000256" key="1">
    <source>
        <dbReference type="ARBA" id="ARBA00004236"/>
    </source>
</evidence>
<keyword evidence="14" id="KW-1185">Reference proteome</keyword>
<dbReference type="Proteomes" id="UP001153387">
    <property type="component" value="Unassembled WGS sequence"/>
</dbReference>
<keyword evidence="5" id="KW-0125">Carotenoid biosynthesis</keyword>
<name>A0A9X4QPQ6_9BACL</name>
<evidence type="ECO:0000256" key="9">
    <source>
        <dbReference type="ARBA" id="ARBA00038120"/>
    </source>
</evidence>
<dbReference type="CDD" id="cd00761">
    <property type="entry name" value="Glyco_tranf_GTA_type"/>
    <property type="match status" value="1"/>
</dbReference>
<dbReference type="GO" id="GO:0016117">
    <property type="term" value="P:carotenoid biosynthetic process"/>
    <property type="evidence" value="ECO:0007669"/>
    <property type="project" value="UniProtKB-KW"/>
</dbReference>
<evidence type="ECO:0000256" key="8">
    <source>
        <dbReference type="ARBA" id="ARBA00037904"/>
    </source>
</evidence>
<dbReference type="GO" id="GO:0005886">
    <property type="term" value="C:plasma membrane"/>
    <property type="evidence" value="ECO:0007669"/>
    <property type="project" value="UniProtKB-SubCell"/>
</dbReference>
<feature type="transmembrane region" description="Helical" evidence="11">
    <location>
        <begin position="269"/>
        <end position="289"/>
    </location>
</feature>
<dbReference type="InterPro" id="IPR001173">
    <property type="entry name" value="Glyco_trans_2-like"/>
</dbReference>
<dbReference type="PANTHER" id="PTHR43646">
    <property type="entry name" value="GLYCOSYLTRANSFERASE"/>
    <property type="match status" value="1"/>
</dbReference>
<evidence type="ECO:0000256" key="10">
    <source>
        <dbReference type="ARBA" id="ARBA00040345"/>
    </source>
</evidence>
<evidence type="ECO:0000256" key="2">
    <source>
        <dbReference type="ARBA" id="ARBA00022475"/>
    </source>
</evidence>
<comment type="subcellular location">
    <subcellularLocation>
        <location evidence="1">Cell membrane</location>
    </subcellularLocation>
</comment>
<protein>
    <recommendedName>
        <fullName evidence="10">4,4'-diaponeurosporenoate glycosyltransferase</fullName>
    </recommendedName>
</protein>
<organism evidence="13 14">
    <name type="scientific">Cohnella ginsengisoli</name>
    <dbReference type="NCBI Taxonomy" id="425004"/>
    <lineage>
        <taxon>Bacteria</taxon>
        <taxon>Bacillati</taxon>
        <taxon>Bacillota</taxon>
        <taxon>Bacilli</taxon>
        <taxon>Bacillales</taxon>
        <taxon>Paenibacillaceae</taxon>
        <taxon>Cohnella</taxon>
    </lineage>
</organism>
<feature type="transmembrane region" description="Helical" evidence="11">
    <location>
        <begin position="296"/>
        <end position="312"/>
    </location>
</feature>
<dbReference type="RefSeq" id="WP_277566679.1">
    <property type="nucleotide sequence ID" value="NZ_JAPDHZ010000003.1"/>
</dbReference>
<keyword evidence="2" id="KW-1003">Cell membrane</keyword>
<feature type="transmembrane region" description="Helical" evidence="11">
    <location>
        <begin position="332"/>
        <end position="352"/>
    </location>
</feature>
<sequence>MWIWLAFMVPACAAGFVLFRRNTIPQSASRSSETSRLSVVIPARNEEENLPHLLSSLRAQRYRPYEIIVVDDGSADRTGPIAREFGATLVEGLPLPEGWTGKNWAVWNGYLRATGDLIAFLDADVRLAPDALGALVEARSRTNGVVSVVPYHYTEKLYERLALVPNLLGLFAFTSPFERANAQKGLYGSCILTSRADYELAKGHEGVKGELLDDLTLGARFAEAGVPVTNFIGRGLVTFRMYPGGIRSEVEGFGKGAVQSTGKLAKPTVLLIALWLVGLIGAEAAPFVLHTAVAPAWAAGYLLYTLQIYYFSRHTGRFGLWLPALHPISTAFFLYIMLYSSYRVLIVGHVPWKGRKIRVRGDSK</sequence>